<protein>
    <submittedName>
        <fullName evidence="2">Uncharacterized protein</fullName>
    </submittedName>
</protein>
<dbReference type="RefSeq" id="WP_132286236.1">
    <property type="nucleotide sequence ID" value="NZ_SKBM01000005.1"/>
</dbReference>
<organism evidence="2 3">
    <name type="scientific">Roseicella aquatilis</name>
    <dbReference type="NCBI Taxonomy" id="2527868"/>
    <lineage>
        <taxon>Bacteria</taxon>
        <taxon>Pseudomonadati</taxon>
        <taxon>Pseudomonadota</taxon>
        <taxon>Alphaproteobacteria</taxon>
        <taxon>Acetobacterales</taxon>
        <taxon>Roseomonadaceae</taxon>
        <taxon>Roseicella</taxon>
    </lineage>
</organism>
<dbReference type="EMBL" id="SKBM01000005">
    <property type="protein sequence ID" value="TCZ64419.1"/>
    <property type="molecule type" value="Genomic_DNA"/>
</dbReference>
<gene>
    <name evidence="2" type="ORF">EXY23_07160</name>
</gene>
<evidence type="ECO:0000313" key="2">
    <source>
        <dbReference type="EMBL" id="TCZ64419.1"/>
    </source>
</evidence>
<dbReference type="Proteomes" id="UP000295023">
    <property type="component" value="Unassembled WGS sequence"/>
</dbReference>
<evidence type="ECO:0000313" key="3">
    <source>
        <dbReference type="Proteomes" id="UP000295023"/>
    </source>
</evidence>
<keyword evidence="1" id="KW-0812">Transmembrane</keyword>
<feature type="transmembrane region" description="Helical" evidence="1">
    <location>
        <begin position="36"/>
        <end position="62"/>
    </location>
</feature>
<accession>A0A4R4DQM6</accession>
<sequence>MGWIVLGLLVLLGMPFVMAFMGIALALWFTLFVLGLVWGMVTFVFQAPIIAILLVLGAGYLLGRHAAPRRG</sequence>
<keyword evidence="3" id="KW-1185">Reference proteome</keyword>
<keyword evidence="1" id="KW-1133">Transmembrane helix</keyword>
<proteinExistence type="predicted"/>
<name>A0A4R4DQM6_9PROT</name>
<comment type="caution">
    <text evidence="2">The sequence shown here is derived from an EMBL/GenBank/DDBJ whole genome shotgun (WGS) entry which is preliminary data.</text>
</comment>
<keyword evidence="1" id="KW-0472">Membrane</keyword>
<reference evidence="2 3" key="1">
    <citation type="submission" date="2019-03" db="EMBL/GenBank/DDBJ databases">
        <title>Paracraurococcus aquatilis NE82 genome sequence.</title>
        <authorList>
            <person name="Zhao Y."/>
            <person name="Du Z."/>
        </authorList>
    </citation>
    <scope>NUCLEOTIDE SEQUENCE [LARGE SCALE GENOMIC DNA]</scope>
    <source>
        <strain evidence="2 3">NE82</strain>
    </source>
</reference>
<dbReference type="AlphaFoldDB" id="A0A4R4DQM6"/>
<evidence type="ECO:0000256" key="1">
    <source>
        <dbReference type="SAM" id="Phobius"/>
    </source>
</evidence>